<dbReference type="OrthoDB" id="5187953at2"/>
<protein>
    <recommendedName>
        <fullName evidence="3">MOSC domain-containing protein</fullName>
    </recommendedName>
</protein>
<reference evidence="1 2" key="1">
    <citation type="submission" date="2019-01" db="EMBL/GenBank/DDBJ databases">
        <title>Ktedonosporobacter rubrisoli SCAWS-G2.</title>
        <authorList>
            <person name="Huang Y."/>
            <person name="Yan B."/>
        </authorList>
    </citation>
    <scope>NUCLEOTIDE SEQUENCE [LARGE SCALE GENOMIC DNA]</scope>
    <source>
        <strain evidence="1 2">SCAWS-G2</strain>
    </source>
</reference>
<proteinExistence type="predicted"/>
<accession>A0A4P6K483</accession>
<keyword evidence="2" id="KW-1185">Reference proteome</keyword>
<dbReference type="EMBL" id="CP035758">
    <property type="protein sequence ID" value="QBD82326.1"/>
    <property type="molecule type" value="Genomic_DNA"/>
</dbReference>
<evidence type="ECO:0008006" key="3">
    <source>
        <dbReference type="Google" id="ProtNLM"/>
    </source>
</evidence>
<name>A0A4P6K483_KTERU</name>
<dbReference type="RefSeq" id="WP_129893395.1">
    <property type="nucleotide sequence ID" value="NZ_CP035758.1"/>
</dbReference>
<gene>
    <name evidence="1" type="ORF">EPA93_42660</name>
</gene>
<dbReference type="KEGG" id="kbs:EPA93_42660"/>
<sequence length="197" mass="21794">MREIGSIKLVQIQRSPLKRGEKPHRYYDPSEILTMSSLLLTGKGVIGVISDDEHLLDVHHADHPRSHHQGDNGISIGFTSHYRSMRARFGEHLLDGYAGENILVETEEEQTLSDLEGGVTIEIAATGQLVPLKDIMVAAPCVEFSRFSLKEDNEPSAEQLKKALQFLNHGKRGFYATLADSASFIEIQAGDRLLTSA</sequence>
<dbReference type="Gene3D" id="2.40.33.20">
    <property type="entry name" value="PK beta-barrel domain-like"/>
    <property type="match status" value="1"/>
</dbReference>
<dbReference type="AlphaFoldDB" id="A0A4P6K483"/>
<evidence type="ECO:0000313" key="1">
    <source>
        <dbReference type="EMBL" id="QBD82326.1"/>
    </source>
</evidence>
<organism evidence="1 2">
    <name type="scientific">Ktedonosporobacter rubrisoli</name>
    <dbReference type="NCBI Taxonomy" id="2509675"/>
    <lineage>
        <taxon>Bacteria</taxon>
        <taxon>Bacillati</taxon>
        <taxon>Chloroflexota</taxon>
        <taxon>Ktedonobacteria</taxon>
        <taxon>Ktedonobacterales</taxon>
        <taxon>Ktedonosporobacteraceae</taxon>
        <taxon>Ktedonosporobacter</taxon>
    </lineage>
</organism>
<dbReference type="Proteomes" id="UP000290365">
    <property type="component" value="Chromosome"/>
</dbReference>
<evidence type="ECO:0000313" key="2">
    <source>
        <dbReference type="Proteomes" id="UP000290365"/>
    </source>
</evidence>